<dbReference type="EMBL" id="JALNTZ010000920">
    <property type="protein sequence ID" value="KAJ3630024.1"/>
    <property type="molecule type" value="Genomic_DNA"/>
</dbReference>
<gene>
    <name evidence="1" type="ORF">Zmor_028497</name>
</gene>
<dbReference type="Proteomes" id="UP001168821">
    <property type="component" value="Unassembled WGS sequence"/>
</dbReference>
<keyword evidence="2" id="KW-1185">Reference proteome</keyword>
<organism evidence="1 2">
    <name type="scientific">Zophobas morio</name>
    <dbReference type="NCBI Taxonomy" id="2755281"/>
    <lineage>
        <taxon>Eukaryota</taxon>
        <taxon>Metazoa</taxon>
        <taxon>Ecdysozoa</taxon>
        <taxon>Arthropoda</taxon>
        <taxon>Hexapoda</taxon>
        <taxon>Insecta</taxon>
        <taxon>Pterygota</taxon>
        <taxon>Neoptera</taxon>
        <taxon>Endopterygota</taxon>
        <taxon>Coleoptera</taxon>
        <taxon>Polyphaga</taxon>
        <taxon>Cucujiformia</taxon>
        <taxon>Tenebrionidae</taxon>
        <taxon>Zophobas</taxon>
    </lineage>
</organism>
<name>A0AA38LZL1_9CUCU</name>
<sequence>MCIQGPQQPTPLVTTGNGRTGYRYTKRYTSQHGTITLHELSSDCIPVILQLATRRQTETITRFFTNWDKYSEYLETTLPLFKTLPSTSALLDDAVALFESTLYMVGTTATITREVTYTTPIACLTN</sequence>
<accession>A0AA38LZL1</accession>
<evidence type="ECO:0000313" key="2">
    <source>
        <dbReference type="Proteomes" id="UP001168821"/>
    </source>
</evidence>
<proteinExistence type="predicted"/>
<protein>
    <submittedName>
        <fullName evidence="1">Uncharacterized protein</fullName>
    </submittedName>
</protein>
<reference evidence="1" key="1">
    <citation type="journal article" date="2023" name="G3 (Bethesda)">
        <title>Whole genome assemblies of Zophobas morio and Tenebrio molitor.</title>
        <authorList>
            <person name="Kaur S."/>
            <person name="Stinson S.A."/>
            <person name="diCenzo G.C."/>
        </authorList>
    </citation>
    <scope>NUCLEOTIDE SEQUENCE</scope>
    <source>
        <strain evidence="1">QUZm001</strain>
    </source>
</reference>
<evidence type="ECO:0000313" key="1">
    <source>
        <dbReference type="EMBL" id="KAJ3630024.1"/>
    </source>
</evidence>
<dbReference type="AlphaFoldDB" id="A0AA38LZL1"/>
<comment type="caution">
    <text evidence="1">The sequence shown here is derived from an EMBL/GenBank/DDBJ whole genome shotgun (WGS) entry which is preliminary data.</text>
</comment>